<name>A0ACC1PCS7_9PEZI</name>
<evidence type="ECO:0000313" key="2">
    <source>
        <dbReference type="Proteomes" id="UP001143856"/>
    </source>
</evidence>
<dbReference type="Proteomes" id="UP001143856">
    <property type="component" value="Unassembled WGS sequence"/>
</dbReference>
<dbReference type="EMBL" id="JAPDGR010000436">
    <property type="protein sequence ID" value="KAJ2990264.1"/>
    <property type="molecule type" value="Genomic_DNA"/>
</dbReference>
<protein>
    <submittedName>
        <fullName evidence="1">Uncharacterized protein</fullName>
    </submittedName>
</protein>
<accession>A0ACC1PCS7</accession>
<evidence type="ECO:0000313" key="1">
    <source>
        <dbReference type="EMBL" id="KAJ2990264.1"/>
    </source>
</evidence>
<proteinExistence type="predicted"/>
<organism evidence="1 2">
    <name type="scientific">Xylaria curta</name>
    <dbReference type="NCBI Taxonomy" id="42375"/>
    <lineage>
        <taxon>Eukaryota</taxon>
        <taxon>Fungi</taxon>
        <taxon>Dikarya</taxon>
        <taxon>Ascomycota</taxon>
        <taxon>Pezizomycotina</taxon>
        <taxon>Sordariomycetes</taxon>
        <taxon>Xylariomycetidae</taxon>
        <taxon>Xylariales</taxon>
        <taxon>Xylariaceae</taxon>
        <taxon>Xylaria</taxon>
    </lineage>
</organism>
<comment type="caution">
    <text evidence="1">The sequence shown here is derived from an EMBL/GenBank/DDBJ whole genome shotgun (WGS) entry which is preliminary data.</text>
</comment>
<reference evidence="1" key="1">
    <citation type="submission" date="2022-10" db="EMBL/GenBank/DDBJ databases">
        <title>Genome Sequence of Xylaria curta.</title>
        <authorList>
            <person name="Buettner E."/>
        </authorList>
    </citation>
    <scope>NUCLEOTIDE SEQUENCE</scope>
    <source>
        <strain evidence="1">Babe10</strain>
    </source>
</reference>
<gene>
    <name evidence="1" type="ORF">NUW58_g3037</name>
</gene>
<sequence>MILTFVFALGKARERGGHFNFGSGSGSTKGAGLSFSAGFTTKEEDVVRVLRYVEQTDEDGLVRQHAQDALESLENLRLVQLAPQQQGQDATPPIVRVAGLDMTRPSLPVLDADEGRRAKPRIEEIE</sequence>
<keyword evidence="2" id="KW-1185">Reference proteome</keyword>